<gene>
    <name evidence="1" type="ORF">V6N11_069482</name>
</gene>
<accession>A0ABR2Q2W2</accession>
<sequence length="98" mass="11222">MSRRQPVIKQAYVSARETECSDLGDCSHGVRRRTRTVCHQMIGLWSNLMSDSCSKYVNQTTSAATLARLRCDTRPLKADRATRARFLRHWPTELLPSL</sequence>
<protein>
    <submittedName>
        <fullName evidence="1">Uncharacterized protein</fullName>
    </submittedName>
</protein>
<evidence type="ECO:0000313" key="2">
    <source>
        <dbReference type="Proteomes" id="UP001396334"/>
    </source>
</evidence>
<dbReference type="Proteomes" id="UP001396334">
    <property type="component" value="Unassembled WGS sequence"/>
</dbReference>
<dbReference type="EMBL" id="JBBPBN010000046">
    <property type="protein sequence ID" value="KAK8995031.1"/>
    <property type="molecule type" value="Genomic_DNA"/>
</dbReference>
<name>A0ABR2Q2W2_9ROSI</name>
<keyword evidence="2" id="KW-1185">Reference proteome</keyword>
<proteinExistence type="predicted"/>
<reference evidence="1 2" key="1">
    <citation type="journal article" date="2024" name="G3 (Bethesda)">
        <title>Genome assembly of Hibiscus sabdariffa L. provides insights into metabolisms of medicinal natural products.</title>
        <authorList>
            <person name="Kim T."/>
        </authorList>
    </citation>
    <scope>NUCLEOTIDE SEQUENCE [LARGE SCALE GENOMIC DNA]</scope>
    <source>
        <strain evidence="1">TK-2024</strain>
        <tissue evidence="1">Old leaves</tissue>
    </source>
</reference>
<organism evidence="1 2">
    <name type="scientific">Hibiscus sabdariffa</name>
    <name type="common">roselle</name>
    <dbReference type="NCBI Taxonomy" id="183260"/>
    <lineage>
        <taxon>Eukaryota</taxon>
        <taxon>Viridiplantae</taxon>
        <taxon>Streptophyta</taxon>
        <taxon>Embryophyta</taxon>
        <taxon>Tracheophyta</taxon>
        <taxon>Spermatophyta</taxon>
        <taxon>Magnoliopsida</taxon>
        <taxon>eudicotyledons</taxon>
        <taxon>Gunneridae</taxon>
        <taxon>Pentapetalae</taxon>
        <taxon>rosids</taxon>
        <taxon>malvids</taxon>
        <taxon>Malvales</taxon>
        <taxon>Malvaceae</taxon>
        <taxon>Malvoideae</taxon>
        <taxon>Hibiscus</taxon>
    </lineage>
</organism>
<comment type="caution">
    <text evidence="1">The sequence shown here is derived from an EMBL/GenBank/DDBJ whole genome shotgun (WGS) entry which is preliminary data.</text>
</comment>
<evidence type="ECO:0000313" key="1">
    <source>
        <dbReference type="EMBL" id="KAK8995031.1"/>
    </source>
</evidence>